<keyword evidence="2" id="KW-0732">Signal</keyword>
<evidence type="ECO:0000256" key="1">
    <source>
        <dbReference type="SAM" id="MobiDB-lite"/>
    </source>
</evidence>
<reference evidence="3 4" key="1">
    <citation type="submission" date="2022-03" db="EMBL/GenBank/DDBJ databases">
        <title>Complete genome sequence of Lysobacter capsici VKM B-2533 and Lysobacter gummosus 10.1.1, promising sources of lytic agents.</title>
        <authorList>
            <person name="Tarlachkov S.V."/>
            <person name="Kudryakova I.V."/>
            <person name="Afoshin A.S."/>
            <person name="Leontyevskaya E.A."/>
            <person name="Leontyevskaya N.V."/>
        </authorList>
    </citation>
    <scope>NUCLEOTIDE SEQUENCE [LARGE SCALE GENOMIC DNA]</scope>
    <source>
        <strain evidence="3 4">10.1.1</strain>
    </source>
</reference>
<evidence type="ECO:0000256" key="2">
    <source>
        <dbReference type="SAM" id="SignalP"/>
    </source>
</evidence>
<feature type="compositionally biased region" description="Polar residues" evidence="1">
    <location>
        <begin position="335"/>
        <end position="344"/>
    </location>
</feature>
<dbReference type="RefSeq" id="WP_057942686.1">
    <property type="nucleotide sequence ID" value="NZ_CP011131.1"/>
</dbReference>
<evidence type="ECO:0008006" key="5">
    <source>
        <dbReference type="Google" id="ProtNLM"/>
    </source>
</evidence>
<proteinExistence type="predicted"/>
<feature type="signal peptide" evidence="2">
    <location>
        <begin position="1"/>
        <end position="19"/>
    </location>
</feature>
<accession>A0ABY3XIS6</accession>
<gene>
    <name evidence="3" type="ORF">MOV92_10075</name>
</gene>
<dbReference type="EMBL" id="CP093547">
    <property type="protein sequence ID" value="UNP31563.1"/>
    <property type="molecule type" value="Genomic_DNA"/>
</dbReference>
<evidence type="ECO:0000313" key="4">
    <source>
        <dbReference type="Proteomes" id="UP000829194"/>
    </source>
</evidence>
<keyword evidence="4" id="KW-1185">Reference proteome</keyword>
<name>A0ABY3XIS6_9GAMM</name>
<sequence>MRILLRPALRRALPLAVLAAALAGCGDKSETEQLADLRDGLAYTNYRRVSENGMPAAIAAYRKGAQWSGQTPPVEFSEADICAMHVLLAYGALIADKGTIALAESDIVEAGDCAPFDRVAANSLRSVVFRRQQWPQLAQAESDKAWAAPKQAGQDKAPAEQVMILHVTLAYLAVSEQRWDRAQLHIDALAQLLRQPWMSDLPRAGIAFKEGRTGDGLVALKHMSQDPTAPPEVRAELARFIAKIEAKGGDVDSFAFMPRLVAVLTWEAIKQEGPDVLKTTARFAEQQAWKPLNDSVSSGAGKAREVAGSWWNKARDAVMPAEATDEPGRSDPNADNKQSPQSEANKAAPRS</sequence>
<evidence type="ECO:0000313" key="3">
    <source>
        <dbReference type="EMBL" id="UNP31563.1"/>
    </source>
</evidence>
<feature type="region of interest" description="Disordered" evidence="1">
    <location>
        <begin position="305"/>
        <end position="351"/>
    </location>
</feature>
<feature type="chain" id="PRO_5045464470" description="Lipoprotein" evidence="2">
    <location>
        <begin position="20"/>
        <end position="351"/>
    </location>
</feature>
<dbReference type="Proteomes" id="UP000829194">
    <property type="component" value="Chromosome"/>
</dbReference>
<protein>
    <recommendedName>
        <fullName evidence="5">Lipoprotein</fullName>
    </recommendedName>
</protein>
<organism evidence="3 4">
    <name type="scientific">Lysobacter gummosus</name>
    <dbReference type="NCBI Taxonomy" id="262324"/>
    <lineage>
        <taxon>Bacteria</taxon>
        <taxon>Pseudomonadati</taxon>
        <taxon>Pseudomonadota</taxon>
        <taxon>Gammaproteobacteria</taxon>
        <taxon>Lysobacterales</taxon>
        <taxon>Lysobacteraceae</taxon>
        <taxon>Lysobacter</taxon>
    </lineage>
</organism>
<dbReference type="PROSITE" id="PS51257">
    <property type="entry name" value="PROKAR_LIPOPROTEIN"/>
    <property type="match status" value="1"/>
</dbReference>